<accession>A0A233SXD6</accession>
<dbReference type="AlphaFoldDB" id="A0A233SXD6"/>
<reference evidence="1 2" key="1">
    <citation type="submission" date="2016-07" db="EMBL/GenBank/DDBJ databases">
        <title>Draft genome of Streptomyces diastatochromogenes.</title>
        <authorList>
            <person name="Podduturi R."/>
            <person name="Lukassen M.B."/>
            <person name="Clausen N."/>
            <person name="Nielsen J.L."/>
            <person name="Jorgensen N.O."/>
        </authorList>
    </citation>
    <scope>NUCLEOTIDE SEQUENCE [LARGE SCALE GENOMIC DNA]</scope>
    <source>
        <strain evidence="1 2">DSM 40608</strain>
    </source>
</reference>
<evidence type="ECO:0000313" key="1">
    <source>
        <dbReference type="EMBL" id="OXZ00300.1"/>
    </source>
</evidence>
<organism evidence="1 2">
    <name type="scientific">Streptomyces diastatochromogenes</name>
    <dbReference type="NCBI Taxonomy" id="42236"/>
    <lineage>
        <taxon>Bacteria</taxon>
        <taxon>Bacillati</taxon>
        <taxon>Actinomycetota</taxon>
        <taxon>Actinomycetes</taxon>
        <taxon>Kitasatosporales</taxon>
        <taxon>Streptomycetaceae</taxon>
        <taxon>Streptomyces</taxon>
    </lineage>
</organism>
<protein>
    <submittedName>
        <fullName evidence="1">Uncharacterized protein</fullName>
    </submittedName>
</protein>
<dbReference type="EMBL" id="MCGQ01000002">
    <property type="protein sequence ID" value="OXZ00300.1"/>
    <property type="molecule type" value="Genomic_DNA"/>
</dbReference>
<evidence type="ECO:0000313" key="2">
    <source>
        <dbReference type="Proteomes" id="UP000215483"/>
    </source>
</evidence>
<dbReference type="Proteomes" id="UP000215483">
    <property type="component" value="Unassembled WGS sequence"/>
</dbReference>
<name>A0A233SXD6_STRDA</name>
<comment type="caution">
    <text evidence="1">The sequence shown here is derived from an EMBL/GenBank/DDBJ whole genome shotgun (WGS) entry which is preliminary data.</text>
</comment>
<keyword evidence="2" id="KW-1185">Reference proteome</keyword>
<gene>
    <name evidence="1" type="ORF">BEK98_00915</name>
</gene>
<sequence length="78" mass="8669">MADRVASIEVQAEDAALLCLCAPLAALSLLRRMYHQFGWDMEPLTTATQDVLATWQRVALLQPEEVPATFRPEQEGLA</sequence>
<proteinExistence type="predicted"/>